<evidence type="ECO:0000313" key="3">
    <source>
        <dbReference type="Proteomes" id="UP000218332"/>
    </source>
</evidence>
<evidence type="ECO:0000256" key="1">
    <source>
        <dbReference type="SAM" id="MobiDB-lite"/>
    </source>
</evidence>
<sequence>MMHKPDLTLPEQKIASLSFCETSPKAFESWVKGLPMANLGEASRQLYHGIIELNQLIAQPQQRFQLLELIRPRIIFVCRELARHFLGLSVSLPEKQRKVANLSQALQLHLAAGYKTCLCEALDNGSPDKHRKLIITAAHRIISELGATILRANQLYCPAPINSWLECHRVFRFASRNRLHTTPVSDSALMHRRENTVADAYHRVILLGCARPNQLRQNELKQAYQLFEVWTEQIRCSADIASNALFVANMEQDAPPVYRSLLQEQITSDYFGIDTTVIARQIAEHLNGRDTDSQLPALAMPIAASETLLTHLRQALGTLTERSFRRIASEGTLQVSVGLTATHYFVAGEKQFNEFVAGGQPLAIDDEENRFLSHSRRRNDPWSGAHDAGASDDILRAADTPINYRGGAGSGNNEPERRNQPRFYRTRLVDTSPGGYCIRWGSDLPTSLQSGEILAVREQDSHPWSIALVRWIRQLRHQGTQVGLELLAPSASPCAVRLIQKTGQGSEFLRGILLPEEVDNHQGPTVITPRMPFQEGSRITLLQGGREDQGQLSRRIAATGSISQFELKLFNQGDKTGQIGSASPGGTSEDEFDSLWPSL</sequence>
<accession>A0A2A2I578</accession>
<proteinExistence type="predicted"/>
<dbReference type="RefSeq" id="WP_095610499.1">
    <property type="nucleotide sequence ID" value="NZ_NMPM01000022.1"/>
</dbReference>
<dbReference type="Proteomes" id="UP000218332">
    <property type="component" value="Unassembled WGS sequence"/>
</dbReference>
<protein>
    <submittedName>
        <fullName evidence="2">GTPase</fullName>
    </submittedName>
</protein>
<dbReference type="AlphaFoldDB" id="A0A2A2I578"/>
<gene>
    <name evidence="2" type="ORF">CF392_05650</name>
</gene>
<organism evidence="2 3">
    <name type="scientific">Tamilnaduibacter salinus</name>
    <dbReference type="NCBI Taxonomy" id="1484056"/>
    <lineage>
        <taxon>Bacteria</taxon>
        <taxon>Pseudomonadati</taxon>
        <taxon>Pseudomonadota</taxon>
        <taxon>Gammaproteobacteria</taxon>
        <taxon>Pseudomonadales</taxon>
        <taxon>Marinobacteraceae</taxon>
        <taxon>Tamilnaduibacter</taxon>
    </lineage>
</organism>
<feature type="compositionally biased region" description="Polar residues" evidence="1">
    <location>
        <begin position="576"/>
        <end position="586"/>
    </location>
</feature>
<dbReference type="EMBL" id="NMPM01000022">
    <property type="protein sequence ID" value="PAV26456.1"/>
    <property type="molecule type" value="Genomic_DNA"/>
</dbReference>
<feature type="region of interest" description="Disordered" evidence="1">
    <location>
        <begin position="576"/>
        <end position="599"/>
    </location>
</feature>
<keyword evidence="3" id="KW-1185">Reference proteome</keyword>
<evidence type="ECO:0000313" key="2">
    <source>
        <dbReference type="EMBL" id="PAV26456.1"/>
    </source>
</evidence>
<name>A0A2A2I578_9GAMM</name>
<reference evidence="2 3" key="1">
    <citation type="submission" date="2017-07" db="EMBL/GenBank/DDBJ databases">
        <title>Tamlnaduibacter salinus (Mi-7) genome sequencing.</title>
        <authorList>
            <person name="Verma A."/>
            <person name="Krishnamurthi S."/>
        </authorList>
    </citation>
    <scope>NUCLEOTIDE SEQUENCE [LARGE SCALE GENOMIC DNA]</scope>
    <source>
        <strain evidence="2 3">Mi-7</strain>
    </source>
</reference>
<comment type="caution">
    <text evidence="2">The sequence shown here is derived from an EMBL/GenBank/DDBJ whole genome shotgun (WGS) entry which is preliminary data.</text>
</comment>